<evidence type="ECO:0000313" key="1">
    <source>
        <dbReference type="EMBL" id="NMH59403.1"/>
    </source>
</evidence>
<name>A0ABX1QYW1_9ALTE</name>
<dbReference type="EMBL" id="JAATNW010000003">
    <property type="protein sequence ID" value="NMH59403.1"/>
    <property type="molecule type" value="Genomic_DNA"/>
</dbReference>
<organism evidence="1 2">
    <name type="scientific">Alteromonas ponticola</name>
    <dbReference type="NCBI Taxonomy" id="2720613"/>
    <lineage>
        <taxon>Bacteria</taxon>
        <taxon>Pseudomonadati</taxon>
        <taxon>Pseudomonadota</taxon>
        <taxon>Gammaproteobacteria</taxon>
        <taxon>Alteromonadales</taxon>
        <taxon>Alteromonadaceae</taxon>
        <taxon>Alteromonas/Salinimonas group</taxon>
        <taxon>Alteromonas</taxon>
    </lineage>
</organism>
<dbReference type="InterPro" id="IPR001707">
    <property type="entry name" value="Cmp_AcTrfase"/>
</dbReference>
<gene>
    <name evidence="1" type="ORF">HCJ96_05150</name>
</gene>
<dbReference type="SMART" id="SM01059">
    <property type="entry name" value="CAT"/>
    <property type="match status" value="1"/>
</dbReference>
<sequence>MRYTELDIDSWDRKAHYHFFKTYEEPFFGVTVDIDCTAAYAQAKRQNVSFFLYYLHKALVAANHVEAFRYRIMDDKVIVHEKVNAASTINRANGTFGFSNLTYSPSFAEFEKYASVEIEKVRNSDDLTPSGSGDNVIHFSALPWIKFTSVSHARNFSFPDSCPKISIGRITDVDGKKLMPFSVHVHHALMDGYHLGLFIDEFQRLMNKS</sequence>
<proteinExistence type="predicted"/>
<dbReference type="Pfam" id="PF00302">
    <property type="entry name" value="CAT"/>
    <property type="match status" value="1"/>
</dbReference>
<dbReference type="PANTHER" id="PTHR38474:SF1">
    <property type="entry name" value="SLR0299 PROTEIN"/>
    <property type="match status" value="1"/>
</dbReference>
<comment type="caution">
    <text evidence="1">The sequence shown here is derived from an EMBL/GenBank/DDBJ whole genome shotgun (WGS) entry which is preliminary data.</text>
</comment>
<dbReference type="PANTHER" id="PTHR38474">
    <property type="entry name" value="SLR0299 PROTEIN"/>
    <property type="match status" value="1"/>
</dbReference>
<dbReference type="Proteomes" id="UP000709336">
    <property type="component" value="Unassembled WGS sequence"/>
</dbReference>
<dbReference type="RefSeq" id="WP_169209982.1">
    <property type="nucleotide sequence ID" value="NZ_JAATNW010000003.1"/>
</dbReference>
<dbReference type="InterPro" id="IPR023213">
    <property type="entry name" value="CAT-like_dom_sf"/>
</dbReference>
<accession>A0ABX1QYW1</accession>
<dbReference type="Gene3D" id="3.30.559.10">
    <property type="entry name" value="Chloramphenicol acetyltransferase-like domain"/>
    <property type="match status" value="1"/>
</dbReference>
<dbReference type="SUPFAM" id="SSF52777">
    <property type="entry name" value="CoA-dependent acyltransferases"/>
    <property type="match status" value="1"/>
</dbReference>
<dbReference type="PIRSF" id="PIRSF000440">
    <property type="entry name" value="CAT"/>
    <property type="match status" value="1"/>
</dbReference>
<evidence type="ECO:0000313" key="2">
    <source>
        <dbReference type="Proteomes" id="UP000709336"/>
    </source>
</evidence>
<keyword evidence="2" id="KW-1185">Reference proteome</keyword>
<reference evidence="1 2" key="1">
    <citation type="submission" date="2020-03" db="EMBL/GenBank/DDBJ databases">
        <title>Alteromonas ponticola sp. nov., isolated from seawater.</title>
        <authorList>
            <person name="Yoon J.-H."/>
            <person name="Kim Y.-O."/>
        </authorList>
    </citation>
    <scope>NUCLEOTIDE SEQUENCE [LARGE SCALE GENOMIC DNA]</scope>
    <source>
        <strain evidence="1 2">MYP5</strain>
    </source>
</reference>
<protein>
    <submittedName>
        <fullName evidence="1">Chloramphenicol acetyltransferase</fullName>
    </submittedName>
</protein>